<keyword evidence="5" id="KW-0460">Magnesium</keyword>
<dbReference type="RefSeq" id="WP_175274946.1">
    <property type="nucleotide sequence ID" value="NZ_CP054836.1"/>
</dbReference>
<dbReference type="EMBL" id="CP054836">
    <property type="protein sequence ID" value="QKV17050.1"/>
    <property type="molecule type" value="Genomic_DNA"/>
</dbReference>
<dbReference type="InterPro" id="IPR005493">
    <property type="entry name" value="RraA/RraA-like"/>
</dbReference>
<protein>
    <recommendedName>
        <fullName evidence="2">Putative 4-hydroxy-4-methyl-2-oxoglutarate aldolase</fullName>
    </recommendedName>
    <alternativeName>
        <fullName evidence="3">Regulator of ribonuclease activity homolog</fullName>
    </alternativeName>
    <alternativeName>
        <fullName evidence="4">RraA-like protein</fullName>
    </alternativeName>
</protein>
<dbReference type="CDD" id="cd16841">
    <property type="entry name" value="RraA_family"/>
    <property type="match status" value="1"/>
</dbReference>
<comment type="cofactor">
    <cofactor evidence="1">
        <name>a divalent metal cation</name>
        <dbReference type="ChEBI" id="CHEBI:60240"/>
    </cofactor>
</comment>
<dbReference type="Pfam" id="PF03737">
    <property type="entry name" value="RraA-like"/>
    <property type="match status" value="1"/>
</dbReference>
<dbReference type="Gene3D" id="3.50.30.40">
    <property type="entry name" value="Ribonuclease E inhibitor RraA/RraA-like"/>
    <property type="match status" value="1"/>
</dbReference>
<dbReference type="KEGG" id="orm:HTY61_00485"/>
<evidence type="ECO:0000256" key="3">
    <source>
        <dbReference type="ARBA" id="ARBA00029596"/>
    </source>
</evidence>
<evidence type="ECO:0000256" key="2">
    <source>
        <dbReference type="ARBA" id="ARBA00016549"/>
    </source>
</evidence>
<dbReference type="GO" id="GO:0046872">
    <property type="term" value="F:metal ion binding"/>
    <property type="evidence" value="ECO:0007669"/>
    <property type="project" value="UniProtKB-KW"/>
</dbReference>
<dbReference type="PANTHER" id="PTHR33254:SF4">
    <property type="entry name" value="4-HYDROXY-4-METHYL-2-OXOGLUTARATE ALDOLASE 3-RELATED"/>
    <property type="match status" value="1"/>
</dbReference>
<keyword evidence="5" id="KW-0479">Metal-binding</keyword>
<evidence type="ECO:0000313" key="7">
    <source>
        <dbReference type="Proteomes" id="UP000509367"/>
    </source>
</evidence>
<gene>
    <name evidence="6" type="ORF">HTY61_00485</name>
</gene>
<dbReference type="Proteomes" id="UP000509367">
    <property type="component" value="Chromosome"/>
</dbReference>
<feature type="binding site" evidence="5">
    <location>
        <position position="116"/>
    </location>
    <ligand>
        <name>Mg(2+)</name>
        <dbReference type="ChEBI" id="CHEBI:18420"/>
    </ligand>
</feature>
<evidence type="ECO:0000256" key="1">
    <source>
        <dbReference type="ARBA" id="ARBA00001968"/>
    </source>
</evidence>
<evidence type="ECO:0000256" key="4">
    <source>
        <dbReference type="ARBA" id="ARBA00030169"/>
    </source>
</evidence>
<reference evidence="6 7" key="1">
    <citation type="submission" date="2020-06" db="EMBL/GenBank/DDBJ databases">
        <title>Oricola thermophila sp. nov. isolated from a tidal sediments.</title>
        <authorList>
            <person name="Kwon K.K."/>
            <person name="Yang S.-H."/>
            <person name="Park M.-J."/>
        </authorList>
    </citation>
    <scope>NUCLEOTIDE SEQUENCE [LARGE SCALE GENOMIC DNA]</scope>
    <source>
        <strain evidence="6 7">MEBiC13590</strain>
    </source>
</reference>
<evidence type="ECO:0000256" key="5">
    <source>
        <dbReference type="PIRSR" id="PIRSR605493-1"/>
    </source>
</evidence>
<organism evidence="6 7">
    <name type="scientific">Oricola thermophila</name>
    <dbReference type="NCBI Taxonomy" id="2742145"/>
    <lineage>
        <taxon>Bacteria</taxon>
        <taxon>Pseudomonadati</taxon>
        <taxon>Pseudomonadota</taxon>
        <taxon>Alphaproteobacteria</taxon>
        <taxon>Hyphomicrobiales</taxon>
        <taxon>Ahrensiaceae</taxon>
        <taxon>Oricola</taxon>
    </lineage>
</organism>
<keyword evidence="7" id="KW-1185">Reference proteome</keyword>
<dbReference type="PANTHER" id="PTHR33254">
    <property type="entry name" value="4-HYDROXY-4-METHYL-2-OXOGLUTARATE ALDOLASE 3-RELATED"/>
    <property type="match status" value="1"/>
</dbReference>
<sequence>MFDIQPFPQQIDASLLEKLAGVETATVGHVLHSQFADRELRAVLPEKRIAGTAVTLRIPHADSTLLHYAVSQARPGDFFVIDRGGDTIHACWGGVVTNVAKLNGVVGAVIDGPATDFNEIRRCDMPMWCRGPSPITTKLLGIEGGLNVPVSVGGCVVEPGDAVLADESGVLFLKPSQVEEIADTALGMQARELELLKKLEGGASLAELTGAAGLVEAKRRA</sequence>
<proteinExistence type="predicted"/>
<dbReference type="AlphaFoldDB" id="A0A6N1V829"/>
<accession>A0A6N1V829</accession>
<evidence type="ECO:0000313" key="6">
    <source>
        <dbReference type="EMBL" id="QKV17050.1"/>
    </source>
</evidence>
<name>A0A6N1V829_9HYPH</name>
<feature type="binding site" evidence="5">
    <location>
        <begin position="93"/>
        <end position="96"/>
    </location>
    <ligand>
        <name>substrate</name>
    </ligand>
</feature>
<dbReference type="SUPFAM" id="SSF89562">
    <property type="entry name" value="RraA-like"/>
    <property type="match status" value="1"/>
</dbReference>
<comment type="cofactor">
    <cofactor evidence="5">
        <name>Mg(2+)</name>
        <dbReference type="ChEBI" id="CHEBI:18420"/>
    </cofactor>
</comment>
<dbReference type="InterPro" id="IPR036704">
    <property type="entry name" value="RraA/RraA-like_sf"/>
</dbReference>